<evidence type="ECO:0000256" key="1">
    <source>
        <dbReference type="ARBA" id="ARBA00022723"/>
    </source>
</evidence>
<feature type="zinc finger region" description="TRAF-type" evidence="5">
    <location>
        <begin position="51"/>
        <end position="93"/>
    </location>
</feature>
<feature type="region of interest" description="Disordered" evidence="6">
    <location>
        <begin position="304"/>
        <end position="323"/>
    </location>
</feature>
<dbReference type="PANTHER" id="PTHR15933:SF13">
    <property type="entry name" value="F-BOX ONLY PROTEIN 30"/>
    <property type="match status" value="1"/>
</dbReference>
<feature type="domain" description="F-box" evidence="8">
    <location>
        <begin position="640"/>
        <end position="694"/>
    </location>
</feature>
<dbReference type="GO" id="GO:0061630">
    <property type="term" value="F:ubiquitin protein ligase activity"/>
    <property type="evidence" value="ECO:0007669"/>
    <property type="project" value="InterPro"/>
</dbReference>
<feature type="compositionally biased region" description="Basic and acidic residues" evidence="6">
    <location>
        <begin position="310"/>
        <end position="323"/>
    </location>
</feature>
<dbReference type="Pfam" id="PF15966">
    <property type="entry name" value="F-box_4"/>
    <property type="match status" value="1"/>
</dbReference>
<keyword evidence="2 5" id="KW-0863">Zinc-finger</keyword>
<evidence type="ECO:0000256" key="6">
    <source>
        <dbReference type="SAM" id="MobiDB-lite"/>
    </source>
</evidence>
<dbReference type="GO" id="GO:0008270">
    <property type="term" value="F:zinc ion binding"/>
    <property type="evidence" value="ECO:0007669"/>
    <property type="project" value="UniProtKB-KW"/>
</dbReference>
<proteinExistence type="predicted"/>
<dbReference type="PROSITE" id="PS50145">
    <property type="entry name" value="ZF_TRAF"/>
    <property type="match status" value="1"/>
</dbReference>
<dbReference type="OrthoDB" id="5918172at2759"/>
<dbReference type="AlphaFoldDB" id="A0A8T2N766"/>
<organism evidence="9 10">
    <name type="scientific">Albula glossodonta</name>
    <name type="common">roundjaw bonefish</name>
    <dbReference type="NCBI Taxonomy" id="121402"/>
    <lineage>
        <taxon>Eukaryota</taxon>
        <taxon>Metazoa</taxon>
        <taxon>Chordata</taxon>
        <taxon>Craniata</taxon>
        <taxon>Vertebrata</taxon>
        <taxon>Euteleostomi</taxon>
        <taxon>Actinopterygii</taxon>
        <taxon>Neopterygii</taxon>
        <taxon>Teleostei</taxon>
        <taxon>Albuliformes</taxon>
        <taxon>Albulidae</taxon>
        <taxon>Albula</taxon>
    </lineage>
</organism>
<dbReference type="PROSITE" id="PS50181">
    <property type="entry name" value="FBOX"/>
    <property type="match status" value="1"/>
</dbReference>
<dbReference type="EMBL" id="JAFBMS010000102">
    <property type="protein sequence ID" value="KAG9336205.1"/>
    <property type="molecule type" value="Genomic_DNA"/>
</dbReference>
<feature type="compositionally biased region" description="Pro residues" evidence="6">
    <location>
        <begin position="363"/>
        <end position="374"/>
    </location>
</feature>
<evidence type="ECO:0000259" key="7">
    <source>
        <dbReference type="PROSITE" id="PS50145"/>
    </source>
</evidence>
<evidence type="ECO:0000256" key="4">
    <source>
        <dbReference type="ARBA" id="ARBA00022833"/>
    </source>
</evidence>
<dbReference type="PANTHER" id="PTHR15933">
    <property type="entry name" value="PROTEIN CBG16327"/>
    <property type="match status" value="1"/>
</dbReference>
<protein>
    <recommendedName>
        <fullName evidence="11">F-box only protein 30</fullName>
    </recommendedName>
</protein>
<evidence type="ECO:0000313" key="10">
    <source>
        <dbReference type="Proteomes" id="UP000824540"/>
    </source>
</evidence>
<dbReference type="InterPro" id="IPR031890">
    <property type="entry name" value="Fbxo30/Fbxo40"/>
</dbReference>
<evidence type="ECO:0000256" key="3">
    <source>
        <dbReference type="ARBA" id="ARBA00022786"/>
    </source>
</evidence>
<dbReference type="InterPro" id="IPR001810">
    <property type="entry name" value="F-box_dom"/>
</dbReference>
<evidence type="ECO:0000259" key="8">
    <source>
        <dbReference type="PROSITE" id="PS50181"/>
    </source>
</evidence>
<dbReference type="SUPFAM" id="SSF49599">
    <property type="entry name" value="TRAF domain-like"/>
    <property type="match status" value="1"/>
</dbReference>
<dbReference type="Gene3D" id="1.20.1280.50">
    <property type="match status" value="1"/>
</dbReference>
<keyword evidence="3" id="KW-0833">Ubl conjugation pathway</keyword>
<dbReference type="SUPFAM" id="SSF81383">
    <property type="entry name" value="F-box domain"/>
    <property type="match status" value="1"/>
</dbReference>
<reference evidence="9" key="1">
    <citation type="thesis" date="2021" institute="BYU ScholarsArchive" country="Provo, UT, USA">
        <title>Applications of and Algorithms for Genome Assembly and Genomic Analyses with an Emphasis on Marine Teleosts.</title>
        <authorList>
            <person name="Pickett B.D."/>
        </authorList>
    </citation>
    <scope>NUCLEOTIDE SEQUENCE</scope>
    <source>
        <strain evidence="9">HI-2016</strain>
    </source>
</reference>
<evidence type="ECO:0000256" key="2">
    <source>
        <dbReference type="ARBA" id="ARBA00022771"/>
    </source>
</evidence>
<gene>
    <name evidence="9" type="ORF">JZ751_002552</name>
</gene>
<evidence type="ECO:0000256" key="5">
    <source>
        <dbReference type="PROSITE-ProRule" id="PRU00207"/>
    </source>
</evidence>
<dbReference type="Proteomes" id="UP000824540">
    <property type="component" value="Unassembled WGS sequence"/>
</dbReference>
<dbReference type="Gene3D" id="3.30.40.150">
    <property type="entry name" value="TRAF-like zinc-finger, N-terminal subdomain"/>
    <property type="match status" value="1"/>
</dbReference>
<dbReference type="InterPro" id="IPR043013">
    <property type="entry name" value="Znf_TRAF_N"/>
</dbReference>
<evidence type="ECO:0008006" key="11">
    <source>
        <dbReference type="Google" id="ProtNLM"/>
    </source>
</evidence>
<accession>A0A8T2N766</accession>
<feature type="region of interest" description="Disordered" evidence="6">
    <location>
        <begin position="331"/>
        <end position="379"/>
    </location>
</feature>
<name>A0A8T2N766_9TELE</name>
<dbReference type="InterPro" id="IPR036047">
    <property type="entry name" value="F-box-like_dom_sf"/>
</dbReference>
<dbReference type="InterPro" id="IPR001293">
    <property type="entry name" value="Znf_TRAF"/>
</dbReference>
<dbReference type="InterPro" id="IPR013083">
    <property type="entry name" value="Znf_RING/FYVE/PHD"/>
</dbReference>
<evidence type="ECO:0000313" key="9">
    <source>
        <dbReference type="EMBL" id="KAG9336205.1"/>
    </source>
</evidence>
<comment type="caution">
    <text evidence="9">The sequence shown here is derived from an EMBL/GenBank/DDBJ whole genome shotgun (WGS) entry which is preliminary data.</text>
</comment>
<feature type="domain" description="TRAF-type" evidence="7">
    <location>
        <begin position="51"/>
        <end position="93"/>
    </location>
</feature>
<keyword evidence="10" id="KW-1185">Reference proteome</keyword>
<sequence>MEDPGAEHHTHCMNCVNRRCMARPELGISCDLISCPMVCGAIYHLCKADEHILLCPLERVPCPNGGFGCPFTIARNKIADHLETCPASVVCCTMEWNRWPISYADRTSYENLSKDTDVVDQLDMALALQDQRMLLESLKVATTMSRNIDTPASVVENVAISSDLSQNRIEGIGVDRIHVDSCRELYQATVDTSRSLAAALKILNSSTKEMDTVNGQAADERVKRNVAICDSREEDILKLENMEMEESDELSCEPGAVGGVDQRVRMDQGGGAVCERNRFAEIPAENMQSESMMGIIERREKPVCNGFHHSKGDQRNNERDQKDLDTAEARHAETNGPLETKQPGAEPDQDDSLPMVTQGPSASHPPPLPSPSIPLPDQNDAMLLLPADSEDGCLELKLQNVQVLRGTSAFMLNGRRALLTDSYLFRAKMEDKAVDTSDLEVADDPLGLHGIDLITAALLFCLGDSPGGRGISDSRFVDGYRVDFGTQTFSFPSAILATDTMVGDIASASACDHASPQLSNPSPFHTLRLDLVLECVARYQTKQRSMFTFVCGQLFRRDEFSSHFRNVHGDIHAGLNGWMEHRCPLAYYGCTYSQRRFCPSAQGSRIVHDRHLRSFGVQPAVTMLPCGPVVGDGCPPGSQCDHLSGLPFEVLQHVAGFLDGFSLCQLSQVSRRMREVCASLLQARGMVVLLWAKTQRPDGSSSWHIKNKVWRFSTAFGTVKEWKFADIASMADHLKRCQFNTVERREEAIPLPCMCFTRELTREGRSLRSVLKPVL</sequence>
<keyword evidence="1 5" id="KW-0479">Metal-binding</keyword>
<dbReference type="Pfam" id="PF15965">
    <property type="entry name" value="zf-TRAF_2"/>
    <property type="match status" value="1"/>
</dbReference>
<dbReference type="Gene3D" id="3.30.40.10">
    <property type="entry name" value="Zinc/RING finger domain, C3HC4 (zinc finger)"/>
    <property type="match status" value="1"/>
</dbReference>
<keyword evidence="4 5" id="KW-0862">Zinc</keyword>